<gene>
    <name evidence="1" type="ORF">SAMN06265338_102134</name>
</gene>
<dbReference type="Gene3D" id="3.30.1360.120">
    <property type="entry name" value="Probable tRNA modification gtpase trme, domain 1"/>
    <property type="match status" value="1"/>
</dbReference>
<dbReference type="RefSeq" id="WP_088519672.1">
    <property type="nucleotide sequence ID" value="NZ_FYDG01000002.1"/>
</dbReference>
<dbReference type="AlphaFoldDB" id="A0A212QZ50"/>
<dbReference type="EMBL" id="FYDG01000002">
    <property type="protein sequence ID" value="SNB65013.1"/>
    <property type="molecule type" value="Genomic_DNA"/>
</dbReference>
<proteinExistence type="predicted"/>
<dbReference type="Gene3D" id="3.30.70.1520">
    <property type="entry name" value="Heterotetrameric sarcosine oxidase"/>
    <property type="match status" value="1"/>
</dbReference>
<keyword evidence="2" id="KW-1185">Reference proteome</keyword>
<dbReference type="OrthoDB" id="7562825at2"/>
<dbReference type="InterPro" id="IPR027266">
    <property type="entry name" value="TrmE/GcvT-like"/>
</dbReference>
<dbReference type="SUPFAM" id="SSF103025">
    <property type="entry name" value="Folate-binding domain"/>
    <property type="match status" value="1"/>
</dbReference>
<dbReference type="Proteomes" id="UP000198418">
    <property type="component" value="Unassembled WGS sequence"/>
</dbReference>
<evidence type="ECO:0000313" key="2">
    <source>
        <dbReference type="Proteomes" id="UP000198418"/>
    </source>
</evidence>
<accession>A0A212QZ50</accession>
<name>A0A212QZ50_RHOAC</name>
<sequence>MADFLAALPLGKPLPAGLYGAQNFERVALCRLPVDACALVAGRDVAAVIEKAKVLGVDLCDGPRRSGGDDCALIGTGPGRWLVLSSASGLAARLEAAFAPEASTFEQGGGLVVLEASGPTLPAVLAKLVPLDLATFADDDAATVTAAHINLTLWRHDATHWRFALGRSYFAAFLRAFACAAAEYGLDWAG</sequence>
<reference evidence="2" key="1">
    <citation type="submission" date="2017-06" db="EMBL/GenBank/DDBJ databases">
        <authorList>
            <person name="Varghese N."/>
            <person name="Submissions S."/>
        </authorList>
    </citation>
    <scope>NUCLEOTIDE SEQUENCE [LARGE SCALE GENOMIC DNA]</scope>
    <source>
        <strain evidence="2">DSM 137</strain>
    </source>
</reference>
<evidence type="ECO:0000313" key="1">
    <source>
        <dbReference type="EMBL" id="SNB65013.1"/>
    </source>
</evidence>
<organism evidence="1 2">
    <name type="scientific">Rhodoblastus acidophilus</name>
    <name type="common">Rhodopseudomonas acidophila</name>
    <dbReference type="NCBI Taxonomy" id="1074"/>
    <lineage>
        <taxon>Bacteria</taxon>
        <taxon>Pseudomonadati</taxon>
        <taxon>Pseudomonadota</taxon>
        <taxon>Alphaproteobacteria</taxon>
        <taxon>Hyphomicrobiales</taxon>
        <taxon>Rhodoblastaceae</taxon>
        <taxon>Rhodoblastus</taxon>
    </lineage>
</organism>
<protein>
    <submittedName>
        <fullName evidence="1">N-methylglutamate dehydrogenase subunit D</fullName>
    </submittedName>
</protein>